<dbReference type="Gene3D" id="3.40.50.10130">
    <property type="match status" value="1"/>
</dbReference>
<evidence type="ECO:0000256" key="6">
    <source>
        <dbReference type="ARBA" id="ARBA00023242"/>
    </source>
</evidence>
<dbReference type="CDD" id="cd22325">
    <property type="entry name" value="ERCC1_C-like"/>
    <property type="match status" value="1"/>
</dbReference>
<dbReference type="Pfam" id="PF14520">
    <property type="entry name" value="HHH_5"/>
    <property type="match status" value="1"/>
</dbReference>
<keyword evidence="11" id="KW-1185">Reference proteome</keyword>
<evidence type="ECO:0000256" key="9">
    <source>
        <dbReference type="SAM" id="MobiDB-lite"/>
    </source>
</evidence>
<dbReference type="Proteomes" id="UP000694920">
    <property type="component" value="Unplaced"/>
</dbReference>
<gene>
    <name evidence="12" type="primary">LOC107272060</name>
</gene>
<dbReference type="CTD" id="2067"/>
<accession>A0AAJ7FR71</accession>
<protein>
    <recommendedName>
        <fullName evidence="8">DNA excision repair protein ERCC-1</fullName>
    </recommendedName>
</protein>
<dbReference type="PANTHER" id="PTHR12749:SF0">
    <property type="entry name" value="DNA EXCISION REPAIR PROTEIN ERCC-1"/>
    <property type="match status" value="1"/>
</dbReference>
<evidence type="ECO:0000256" key="1">
    <source>
        <dbReference type="ARBA" id="ARBA00004123"/>
    </source>
</evidence>
<dbReference type="AlphaFoldDB" id="A0AAJ7FR71"/>
<dbReference type="GO" id="GO:0070914">
    <property type="term" value="P:UV-damage excision repair"/>
    <property type="evidence" value="ECO:0007669"/>
    <property type="project" value="TreeGrafter"/>
</dbReference>
<dbReference type="GeneID" id="107272060"/>
<keyword evidence="5" id="KW-0234">DNA repair</keyword>
<evidence type="ECO:0000256" key="4">
    <source>
        <dbReference type="ARBA" id="ARBA00023125"/>
    </source>
</evidence>
<evidence type="ECO:0000256" key="2">
    <source>
        <dbReference type="ARBA" id="ARBA00008283"/>
    </source>
</evidence>
<keyword evidence="4" id="KW-0238">DNA-binding</keyword>
<comment type="function">
    <text evidence="7">Non-catalytic component of a structure-specific DNA repair endonuclease responsible for the 5'-incision during DNA repair. Responsible, in conjunction with SLX4, for the first step in the repair of interstrand cross-links (ICL). Participates in the processing of anaphase bridge-generating DNA structures, which consist in incompletely processed DNA lesions arising during S or G2 phase, and can result in cytokinesis failure. Also required for homology-directed repair (HDR) of DNA double-strand breaks, in conjunction with SLX4.</text>
</comment>
<dbReference type="GO" id="GO:0003684">
    <property type="term" value="F:damaged DNA binding"/>
    <property type="evidence" value="ECO:0007669"/>
    <property type="project" value="InterPro"/>
</dbReference>
<dbReference type="InterPro" id="IPR047260">
    <property type="entry name" value="ERCC1-like_central_dom"/>
</dbReference>
<dbReference type="NCBIfam" id="TIGR00597">
    <property type="entry name" value="rad10"/>
    <property type="match status" value="1"/>
</dbReference>
<evidence type="ECO:0000256" key="5">
    <source>
        <dbReference type="ARBA" id="ARBA00023204"/>
    </source>
</evidence>
<dbReference type="GO" id="GO:0070522">
    <property type="term" value="C:ERCC4-ERCC1 complex"/>
    <property type="evidence" value="ECO:0007669"/>
    <property type="project" value="TreeGrafter"/>
</dbReference>
<name>A0AAJ7FR71_CEPCN</name>
<comment type="similarity">
    <text evidence="2">Belongs to the ERCC1/RAD10/SWI10 family.</text>
</comment>
<feature type="region of interest" description="Disordered" evidence="9">
    <location>
        <begin position="1"/>
        <end position="27"/>
    </location>
</feature>
<dbReference type="FunFam" id="1.10.150.20:FF:000017">
    <property type="entry name" value="DNA excision repair protein ERCC-1"/>
    <property type="match status" value="1"/>
</dbReference>
<evidence type="ECO:0000259" key="10">
    <source>
        <dbReference type="Pfam" id="PF03834"/>
    </source>
</evidence>
<comment type="subcellular location">
    <subcellularLocation>
        <location evidence="1">Nucleus</location>
    </subcellularLocation>
</comment>
<dbReference type="PANTHER" id="PTHR12749">
    <property type="entry name" value="EXCISION REPAIR CROSS-COMPLEMENTING 1 ERCC1"/>
    <property type="match status" value="1"/>
</dbReference>
<dbReference type="FunFam" id="3.40.50.10130:FF:000001">
    <property type="entry name" value="DNA excision repair protein ERCC-1"/>
    <property type="match status" value="1"/>
</dbReference>
<dbReference type="GO" id="GO:0006289">
    <property type="term" value="P:nucleotide-excision repair"/>
    <property type="evidence" value="ECO:0007669"/>
    <property type="project" value="UniProtKB-ARBA"/>
</dbReference>
<dbReference type="GO" id="GO:0006302">
    <property type="term" value="P:double-strand break repair"/>
    <property type="evidence" value="ECO:0007669"/>
    <property type="project" value="UniProtKB-ARBA"/>
</dbReference>
<dbReference type="SUPFAM" id="SSF47781">
    <property type="entry name" value="RuvA domain 2-like"/>
    <property type="match status" value="1"/>
</dbReference>
<keyword evidence="6" id="KW-0539">Nucleus</keyword>
<dbReference type="Pfam" id="PF03834">
    <property type="entry name" value="Rad10"/>
    <property type="match status" value="1"/>
</dbReference>
<dbReference type="GO" id="GO:0032204">
    <property type="term" value="P:regulation of telomere maintenance"/>
    <property type="evidence" value="ECO:0007669"/>
    <property type="project" value="UniProtKB-ARBA"/>
</dbReference>
<evidence type="ECO:0000256" key="7">
    <source>
        <dbReference type="ARBA" id="ARBA00054210"/>
    </source>
</evidence>
<organism evidence="11 12">
    <name type="scientific">Cephus cinctus</name>
    <name type="common">Wheat stem sawfly</name>
    <dbReference type="NCBI Taxonomy" id="211228"/>
    <lineage>
        <taxon>Eukaryota</taxon>
        <taxon>Metazoa</taxon>
        <taxon>Ecdysozoa</taxon>
        <taxon>Arthropoda</taxon>
        <taxon>Hexapoda</taxon>
        <taxon>Insecta</taxon>
        <taxon>Pterygota</taxon>
        <taxon>Neoptera</taxon>
        <taxon>Endopterygota</taxon>
        <taxon>Hymenoptera</taxon>
        <taxon>Cephoidea</taxon>
        <taxon>Cephidae</taxon>
        <taxon>Cephus</taxon>
    </lineage>
</organism>
<dbReference type="SUPFAM" id="SSF52980">
    <property type="entry name" value="Restriction endonuclease-like"/>
    <property type="match status" value="1"/>
</dbReference>
<sequence>MSRMSNNKKNDDQPIDIPSTSKQAKIDSSIKDAFSNLKKSKSFNEDLPEPSKLGLSKTKKTANLNAVIVNPRQKGNPLLKSITVVPWEYGDITPDYVMGKGLCALFLSIRYHQLNPDYIHNRLKLLGNAYDLRVLLVQVDVAEPHHSLKHLTRICILADLTLMLAWNAEEAGKVIETYKCYENKPPDMIMERNNLDPREKLVNALTSVRSVNKTDATNLLSNFGTLSDIIKATPHKLELCPGFGTQKALRLHKMLHEPFLRDSKTKLT</sequence>
<evidence type="ECO:0000256" key="3">
    <source>
        <dbReference type="ARBA" id="ARBA00022763"/>
    </source>
</evidence>
<reference evidence="12" key="1">
    <citation type="submission" date="2025-08" db="UniProtKB">
        <authorList>
            <consortium name="RefSeq"/>
        </authorList>
    </citation>
    <scope>IDENTIFICATION</scope>
</reference>
<dbReference type="GO" id="GO:0003697">
    <property type="term" value="F:single-stranded DNA binding"/>
    <property type="evidence" value="ECO:0007669"/>
    <property type="project" value="TreeGrafter"/>
</dbReference>
<dbReference type="Gene3D" id="1.10.150.20">
    <property type="entry name" value="5' to 3' exonuclease, C-terminal subdomain"/>
    <property type="match status" value="1"/>
</dbReference>
<keyword evidence="3" id="KW-0227">DNA damage</keyword>
<evidence type="ECO:0000313" key="11">
    <source>
        <dbReference type="Proteomes" id="UP000694920"/>
    </source>
</evidence>
<evidence type="ECO:0000256" key="8">
    <source>
        <dbReference type="ARBA" id="ARBA00071993"/>
    </source>
</evidence>
<dbReference type="RefSeq" id="XP_015604287.1">
    <property type="nucleotide sequence ID" value="XM_015748801.2"/>
</dbReference>
<dbReference type="InterPro" id="IPR004579">
    <property type="entry name" value="ERCC1/RAD10/SWI10"/>
</dbReference>
<feature type="domain" description="ERCC1-like central" evidence="10">
    <location>
        <begin position="67"/>
        <end position="179"/>
    </location>
</feature>
<dbReference type="GO" id="GO:0000110">
    <property type="term" value="C:nucleotide-excision repair factor 1 complex"/>
    <property type="evidence" value="ECO:0007669"/>
    <property type="project" value="TreeGrafter"/>
</dbReference>
<dbReference type="KEGG" id="ccin:107272060"/>
<dbReference type="GO" id="GO:0006312">
    <property type="term" value="P:mitotic recombination"/>
    <property type="evidence" value="ECO:0007669"/>
    <property type="project" value="TreeGrafter"/>
</dbReference>
<dbReference type="InterPro" id="IPR011335">
    <property type="entry name" value="Restrct_endonuc-II-like"/>
</dbReference>
<proteinExistence type="inferred from homology"/>
<dbReference type="InterPro" id="IPR010994">
    <property type="entry name" value="RuvA_2-like"/>
</dbReference>
<evidence type="ECO:0000313" key="12">
    <source>
        <dbReference type="RefSeq" id="XP_015604287.1"/>
    </source>
</evidence>